<organism evidence="1 2">
    <name type="scientific">Arctium lappa</name>
    <name type="common">Greater burdock</name>
    <name type="synonym">Lappa major</name>
    <dbReference type="NCBI Taxonomy" id="4217"/>
    <lineage>
        <taxon>Eukaryota</taxon>
        <taxon>Viridiplantae</taxon>
        <taxon>Streptophyta</taxon>
        <taxon>Embryophyta</taxon>
        <taxon>Tracheophyta</taxon>
        <taxon>Spermatophyta</taxon>
        <taxon>Magnoliopsida</taxon>
        <taxon>eudicotyledons</taxon>
        <taxon>Gunneridae</taxon>
        <taxon>Pentapetalae</taxon>
        <taxon>asterids</taxon>
        <taxon>campanulids</taxon>
        <taxon>Asterales</taxon>
        <taxon>Asteraceae</taxon>
        <taxon>Carduoideae</taxon>
        <taxon>Cardueae</taxon>
        <taxon>Arctiinae</taxon>
        <taxon>Arctium</taxon>
    </lineage>
</organism>
<accession>A0ACB9FFX1</accession>
<keyword evidence="2" id="KW-1185">Reference proteome</keyword>
<dbReference type="EMBL" id="CM042047">
    <property type="protein sequence ID" value="KAI3770243.1"/>
    <property type="molecule type" value="Genomic_DNA"/>
</dbReference>
<evidence type="ECO:0000313" key="2">
    <source>
        <dbReference type="Proteomes" id="UP001055879"/>
    </source>
</evidence>
<name>A0ACB9FFX1_ARCLA</name>
<evidence type="ECO:0000313" key="1">
    <source>
        <dbReference type="EMBL" id="KAI3770243.1"/>
    </source>
</evidence>
<comment type="caution">
    <text evidence="1">The sequence shown here is derived from an EMBL/GenBank/DDBJ whole genome shotgun (WGS) entry which is preliminary data.</text>
</comment>
<sequence>METHKQITIDLEGEDIDVHLFRSMIGSLMYLTASRPDIMFPVCVCARFQVKPKQYNLQAVKMIFRYLIGQPRLGLCVRNKPRLSTTEAEYIAAASCCSPVLWIQNQKLDYGVTFLHTPIFIDNSSAISIVNNPVKHSKTKHIEIRQEHSSLMATMAFINEHNEIAMLQKPKKVAGFHQMVDFLKSSHIAHALTVSPTIYIKHQSQFLANATIVTENGVQILKTRVCDKPLSVSEEVIRIFLHLDDAEGITSLLNEELFSNLSRMGYGGC</sequence>
<gene>
    <name evidence="1" type="ORF">L6452_01369</name>
</gene>
<reference evidence="1 2" key="2">
    <citation type="journal article" date="2022" name="Mol. Ecol. Resour.">
        <title>The genomes of chicory, endive, great burdock and yacon provide insights into Asteraceae paleo-polyploidization history and plant inulin production.</title>
        <authorList>
            <person name="Fan W."/>
            <person name="Wang S."/>
            <person name="Wang H."/>
            <person name="Wang A."/>
            <person name="Jiang F."/>
            <person name="Liu H."/>
            <person name="Zhao H."/>
            <person name="Xu D."/>
            <person name="Zhang Y."/>
        </authorList>
    </citation>
    <scope>NUCLEOTIDE SEQUENCE [LARGE SCALE GENOMIC DNA]</scope>
    <source>
        <strain evidence="2">cv. Niubang</strain>
    </source>
</reference>
<protein>
    <submittedName>
        <fullName evidence="1">Uncharacterized protein</fullName>
    </submittedName>
</protein>
<proteinExistence type="predicted"/>
<reference evidence="2" key="1">
    <citation type="journal article" date="2022" name="Mol. Ecol. Resour.">
        <title>The genomes of chicory, endive, great burdock and yacon provide insights into Asteraceae palaeo-polyploidization history and plant inulin production.</title>
        <authorList>
            <person name="Fan W."/>
            <person name="Wang S."/>
            <person name="Wang H."/>
            <person name="Wang A."/>
            <person name="Jiang F."/>
            <person name="Liu H."/>
            <person name="Zhao H."/>
            <person name="Xu D."/>
            <person name="Zhang Y."/>
        </authorList>
    </citation>
    <scope>NUCLEOTIDE SEQUENCE [LARGE SCALE GENOMIC DNA]</scope>
    <source>
        <strain evidence="2">cv. Niubang</strain>
    </source>
</reference>
<dbReference type="Proteomes" id="UP001055879">
    <property type="component" value="Linkage Group LG01"/>
</dbReference>